<evidence type="ECO:0000313" key="7">
    <source>
        <dbReference type="Proteomes" id="UP001529369"/>
    </source>
</evidence>
<keyword evidence="7" id="KW-1185">Reference proteome</keyword>
<dbReference type="PANTHER" id="PTHR30349:SF41">
    <property type="entry name" value="INTEGRASE_RECOMBINASE PROTEIN MJ0367-RELATED"/>
    <property type="match status" value="1"/>
</dbReference>
<comment type="similarity">
    <text evidence="1">Belongs to the 'phage' integrase family.</text>
</comment>
<reference evidence="7" key="1">
    <citation type="journal article" date="2019" name="Int. J. Syst. Evol. Microbiol.">
        <title>The Global Catalogue of Microorganisms (GCM) 10K type strain sequencing project: providing services to taxonomists for standard genome sequencing and annotation.</title>
        <authorList>
            <consortium name="The Broad Institute Genomics Platform"/>
            <consortium name="The Broad Institute Genome Sequencing Center for Infectious Disease"/>
            <person name="Wu L."/>
            <person name="Ma J."/>
        </authorList>
    </citation>
    <scope>NUCLEOTIDE SEQUENCE [LARGE SCALE GENOMIC DNA]</scope>
    <source>
        <strain evidence="7">CECT 7131</strain>
    </source>
</reference>
<dbReference type="InterPro" id="IPR011010">
    <property type="entry name" value="DNA_brk_join_enz"/>
</dbReference>
<dbReference type="RefSeq" id="WP_290316811.1">
    <property type="nucleotide sequence ID" value="NZ_JAUFPN010000127.1"/>
</dbReference>
<dbReference type="InterPro" id="IPR010998">
    <property type="entry name" value="Integrase_recombinase_N"/>
</dbReference>
<keyword evidence="4" id="KW-0233">DNA recombination</keyword>
<dbReference type="Pfam" id="PF00589">
    <property type="entry name" value="Phage_integrase"/>
    <property type="match status" value="1"/>
</dbReference>
<evidence type="ECO:0000259" key="5">
    <source>
        <dbReference type="PROSITE" id="PS51898"/>
    </source>
</evidence>
<dbReference type="Pfam" id="PF20172">
    <property type="entry name" value="DUF6538"/>
    <property type="match status" value="1"/>
</dbReference>
<keyword evidence="3" id="KW-0238">DNA-binding</keyword>
<dbReference type="InterPro" id="IPR025269">
    <property type="entry name" value="SAM-like_dom"/>
</dbReference>
<dbReference type="Proteomes" id="UP001529369">
    <property type="component" value="Unassembled WGS sequence"/>
</dbReference>
<comment type="caution">
    <text evidence="6">The sequence shown here is derived from an EMBL/GenBank/DDBJ whole genome shotgun (WGS) entry which is preliminary data.</text>
</comment>
<sequence>MPSLPKYLHLRGTTYYVRRPIPPDLQSAFGKKELWISLGTTVRKEAEGKSHGVLANLERDFEAKRRHLDADRAEGEFLASPTFNGVLETTARLALDLHVGGGSYAPATKSEAEARAVAFALLTGFQQPRPISREQALGEVDRVIDEIDVQAATATLVIGKDEDGGPIFGVPERYVEPVMAYIQELADADKRTLSAQKQLIAGAGGTAPYSPTSSVPSASLTALSTQWVAERKPAKSSQADMRTAITRFERVNGALGFADITDEHARRFKASLIADEGLKNATKRKLWGMLGALMSVAVNDRLVEDNPFARVKISLNDDSAAREVLTSNDLAKVFGKLPLEEWWIARIGLYSGARLGEICQLTKGDIQIIDGVACIVIRPDAEAGKSVKTRSSIRKVPIHRQLFADGLLEWVEGRPGDRLFTFDHAAASKRLNRRMRDAGMGEGKVFHSFRHTFKGVARRYMEQEWHDHLTGHAAASVGQTYGDYDLRTLKEKLDLIDFGFDRFTNI</sequence>
<evidence type="ECO:0000256" key="4">
    <source>
        <dbReference type="ARBA" id="ARBA00023172"/>
    </source>
</evidence>
<dbReference type="PANTHER" id="PTHR30349">
    <property type="entry name" value="PHAGE INTEGRASE-RELATED"/>
    <property type="match status" value="1"/>
</dbReference>
<dbReference type="InterPro" id="IPR050090">
    <property type="entry name" value="Tyrosine_recombinase_XerCD"/>
</dbReference>
<dbReference type="CDD" id="cd01184">
    <property type="entry name" value="INT_C_like_1"/>
    <property type="match status" value="1"/>
</dbReference>
<accession>A0ABT8A5R1</accession>
<organism evidence="6 7">
    <name type="scientific">Paeniroseomonas aquatica</name>
    <dbReference type="NCBI Taxonomy" id="373043"/>
    <lineage>
        <taxon>Bacteria</taxon>
        <taxon>Pseudomonadati</taxon>
        <taxon>Pseudomonadota</taxon>
        <taxon>Alphaproteobacteria</taxon>
        <taxon>Acetobacterales</taxon>
        <taxon>Acetobacteraceae</taxon>
        <taxon>Paeniroseomonas</taxon>
    </lineage>
</organism>
<feature type="domain" description="Tyr recombinase" evidence="5">
    <location>
        <begin position="320"/>
        <end position="494"/>
    </location>
</feature>
<evidence type="ECO:0000256" key="1">
    <source>
        <dbReference type="ARBA" id="ARBA00008857"/>
    </source>
</evidence>
<dbReference type="Gene3D" id="1.10.443.10">
    <property type="entry name" value="Intergrase catalytic core"/>
    <property type="match status" value="1"/>
</dbReference>
<dbReference type="PROSITE" id="PS51898">
    <property type="entry name" value="TYR_RECOMBINASE"/>
    <property type="match status" value="1"/>
</dbReference>
<dbReference type="Gene3D" id="1.10.150.130">
    <property type="match status" value="1"/>
</dbReference>
<keyword evidence="2" id="KW-0229">DNA integration</keyword>
<dbReference type="Pfam" id="PF13102">
    <property type="entry name" value="Phage_int_SAM_5"/>
    <property type="match status" value="1"/>
</dbReference>
<evidence type="ECO:0000313" key="6">
    <source>
        <dbReference type="EMBL" id="MDN3564995.1"/>
    </source>
</evidence>
<name>A0ABT8A5R1_9PROT</name>
<dbReference type="SUPFAM" id="SSF56349">
    <property type="entry name" value="DNA breaking-rejoining enzymes"/>
    <property type="match status" value="1"/>
</dbReference>
<dbReference type="InterPro" id="IPR046668">
    <property type="entry name" value="DUF6538"/>
</dbReference>
<dbReference type="InterPro" id="IPR002104">
    <property type="entry name" value="Integrase_catalytic"/>
</dbReference>
<protein>
    <submittedName>
        <fullName evidence="6">Phage integrase SAM-like domain-containing protein</fullName>
    </submittedName>
</protein>
<dbReference type="EMBL" id="JAUFPN010000127">
    <property type="protein sequence ID" value="MDN3564995.1"/>
    <property type="molecule type" value="Genomic_DNA"/>
</dbReference>
<gene>
    <name evidence="6" type="ORF">QWZ14_11550</name>
</gene>
<proteinExistence type="inferred from homology"/>
<evidence type="ECO:0000256" key="3">
    <source>
        <dbReference type="ARBA" id="ARBA00023125"/>
    </source>
</evidence>
<evidence type="ECO:0000256" key="2">
    <source>
        <dbReference type="ARBA" id="ARBA00022908"/>
    </source>
</evidence>
<dbReference type="InterPro" id="IPR013762">
    <property type="entry name" value="Integrase-like_cat_sf"/>
</dbReference>